<comment type="caution">
    <text evidence="2">The sequence shown here is derived from an EMBL/GenBank/DDBJ whole genome shotgun (WGS) entry which is preliminary data.</text>
</comment>
<dbReference type="EMBL" id="JAZHXI010000026">
    <property type="protein sequence ID" value="KAL2059778.1"/>
    <property type="molecule type" value="Genomic_DNA"/>
</dbReference>
<feature type="chain" id="PRO_5046741545" evidence="1">
    <location>
        <begin position="23"/>
        <end position="307"/>
    </location>
</feature>
<accession>A0ABR4BPX1</accession>
<evidence type="ECO:0000256" key="1">
    <source>
        <dbReference type="SAM" id="SignalP"/>
    </source>
</evidence>
<organism evidence="2 3">
    <name type="scientific">Oculimacula yallundae</name>
    <dbReference type="NCBI Taxonomy" id="86028"/>
    <lineage>
        <taxon>Eukaryota</taxon>
        <taxon>Fungi</taxon>
        <taxon>Dikarya</taxon>
        <taxon>Ascomycota</taxon>
        <taxon>Pezizomycotina</taxon>
        <taxon>Leotiomycetes</taxon>
        <taxon>Helotiales</taxon>
        <taxon>Ploettnerulaceae</taxon>
        <taxon>Oculimacula</taxon>
    </lineage>
</organism>
<evidence type="ECO:0000313" key="2">
    <source>
        <dbReference type="EMBL" id="KAL2059778.1"/>
    </source>
</evidence>
<gene>
    <name evidence="2" type="ORF">VTL71DRAFT_10162</name>
</gene>
<evidence type="ECO:0000313" key="3">
    <source>
        <dbReference type="Proteomes" id="UP001595075"/>
    </source>
</evidence>
<proteinExistence type="predicted"/>
<keyword evidence="1" id="KW-0732">Signal</keyword>
<name>A0ABR4BPX1_9HELO</name>
<dbReference type="Proteomes" id="UP001595075">
    <property type="component" value="Unassembled WGS sequence"/>
</dbReference>
<reference evidence="2 3" key="1">
    <citation type="journal article" date="2024" name="Commun. Biol.">
        <title>Comparative genomic analysis of thermophilic fungi reveals convergent evolutionary adaptations and gene losses.</title>
        <authorList>
            <person name="Steindorff A.S."/>
            <person name="Aguilar-Pontes M.V."/>
            <person name="Robinson A.J."/>
            <person name="Andreopoulos B."/>
            <person name="LaButti K."/>
            <person name="Kuo A."/>
            <person name="Mondo S."/>
            <person name="Riley R."/>
            <person name="Otillar R."/>
            <person name="Haridas S."/>
            <person name="Lipzen A."/>
            <person name="Grimwood J."/>
            <person name="Schmutz J."/>
            <person name="Clum A."/>
            <person name="Reid I.D."/>
            <person name="Moisan M.C."/>
            <person name="Butler G."/>
            <person name="Nguyen T.T.M."/>
            <person name="Dewar K."/>
            <person name="Conant G."/>
            <person name="Drula E."/>
            <person name="Henrissat B."/>
            <person name="Hansel C."/>
            <person name="Singer S."/>
            <person name="Hutchinson M.I."/>
            <person name="de Vries R.P."/>
            <person name="Natvig D.O."/>
            <person name="Powell A.J."/>
            <person name="Tsang A."/>
            <person name="Grigoriev I.V."/>
        </authorList>
    </citation>
    <scope>NUCLEOTIDE SEQUENCE [LARGE SCALE GENOMIC DNA]</scope>
    <source>
        <strain evidence="2 3">CBS 494.80</strain>
    </source>
</reference>
<sequence length="307" mass="32083">MSPQAKFRSLIVLGLFSQTLLATDGGHDTPSKLPLCPASCVQTITVTSTASCSDLSPNLQTSTASYIETRTNDGVYVNATTSSGVPYTTAVISSATIVESTGNHTFSPSVGSLETSLVSVSSSTINAMDTTSISSIISTTTTIKPSRCHHDNCLRHFIRHPEIKDFCATYTTALNTATSDLPDYVSQCRADPTRLSSACACIVTPIISINPSSAVIQTTKTAGGVFTSLPLDTASPTTARSCSVPSVIFETYTTTTTFSVTVSAAFNTSFSTGTTAIASSAPIMSFISVPYFNSTAELMTSLSTSTR</sequence>
<feature type="signal peptide" evidence="1">
    <location>
        <begin position="1"/>
        <end position="22"/>
    </location>
</feature>
<protein>
    <submittedName>
        <fullName evidence="2">Uncharacterized protein</fullName>
    </submittedName>
</protein>
<keyword evidence="3" id="KW-1185">Reference proteome</keyword>